<dbReference type="AlphaFoldDB" id="X7FDW4"/>
<protein>
    <submittedName>
        <fullName evidence="3">Membrane protein</fullName>
    </submittedName>
</protein>
<feature type="transmembrane region" description="Helical" evidence="1">
    <location>
        <begin position="7"/>
        <end position="24"/>
    </location>
</feature>
<dbReference type="GO" id="GO:0016020">
    <property type="term" value="C:membrane"/>
    <property type="evidence" value="ECO:0007669"/>
    <property type="project" value="InterPro"/>
</dbReference>
<keyword evidence="1" id="KW-0472">Membrane</keyword>
<keyword evidence="1" id="KW-0812">Transmembrane</keyword>
<feature type="transmembrane region" description="Helical" evidence="1">
    <location>
        <begin position="61"/>
        <end position="82"/>
    </location>
</feature>
<evidence type="ECO:0000259" key="2">
    <source>
        <dbReference type="Pfam" id="PF01478"/>
    </source>
</evidence>
<dbReference type="InterPro" id="IPR000045">
    <property type="entry name" value="Prepilin_IV_endopep_pep"/>
</dbReference>
<dbReference type="Gene3D" id="1.20.120.1220">
    <property type="match status" value="1"/>
</dbReference>
<keyword evidence="1" id="KW-1133">Transmembrane helix</keyword>
<keyword evidence="4" id="KW-1185">Reference proteome</keyword>
<dbReference type="Proteomes" id="UP000023430">
    <property type="component" value="Unassembled WGS sequence"/>
</dbReference>
<dbReference type="STRING" id="1449351.RISW2_00815"/>
<dbReference type="GO" id="GO:0004190">
    <property type="term" value="F:aspartic-type endopeptidase activity"/>
    <property type="evidence" value="ECO:0007669"/>
    <property type="project" value="InterPro"/>
</dbReference>
<feature type="domain" description="Prepilin type IV endopeptidase peptidase" evidence="2">
    <location>
        <begin position="15"/>
        <end position="117"/>
    </location>
</feature>
<feature type="transmembrane region" description="Helical" evidence="1">
    <location>
        <begin position="102"/>
        <end position="121"/>
    </location>
</feature>
<gene>
    <name evidence="3" type="ORF">RISW2_00815</name>
</gene>
<comment type="caution">
    <text evidence="3">The sequence shown here is derived from an EMBL/GenBank/DDBJ whole genome shotgun (WGS) entry which is preliminary data.</text>
</comment>
<dbReference type="EMBL" id="JAME01000001">
    <property type="protein sequence ID" value="ETX30953.1"/>
    <property type="molecule type" value="Genomic_DNA"/>
</dbReference>
<name>X7FDW4_9RHOB</name>
<organism evidence="3 4">
    <name type="scientific">Roseivivax isoporae LMG 25204</name>
    <dbReference type="NCBI Taxonomy" id="1449351"/>
    <lineage>
        <taxon>Bacteria</taxon>
        <taxon>Pseudomonadati</taxon>
        <taxon>Pseudomonadota</taxon>
        <taxon>Alphaproteobacteria</taxon>
        <taxon>Rhodobacterales</taxon>
        <taxon>Roseobacteraceae</taxon>
        <taxon>Roseivivax</taxon>
    </lineage>
</organism>
<evidence type="ECO:0000313" key="3">
    <source>
        <dbReference type="EMBL" id="ETX30953.1"/>
    </source>
</evidence>
<dbReference type="RefSeq" id="WP_043765300.1">
    <property type="nucleotide sequence ID" value="NZ_JAME01000001.1"/>
</dbReference>
<accession>X7FDW4</accession>
<dbReference type="PATRIC" id="fig|1449351.3.peg.166"/>
<evidence type="ECO:0000256" key="1">
    <source>
        <dbReference type="SAM" id="Phobius"/>
    </source>
</evidence>
<reference evidence="3 4" key="1">
    <citation type="submission" date="2014-01" db="EMBL/GenBank/DDBJ databases">
        <title>Roseivivax isoporae LMG 25204 Genome Sequencing.</title>
        <authorList>
            <person name="Lai Q."/>
            <person name="Li G."/>
            <person name="Shao Z."/>
        </authorList>
    </citation>
    <scope>NUCLEOTIDE SEQUENCE [LARGE SCALE GENOMIC DNA]</scope>
    <source>
        <strain evidence="3 4">LMG 25204</strain>
    </source>
</reference>
<sequence>MDILASSARWFLPFVVPICLYVAWTDMAWMKITNRAVGLLFAVFLIAGPVALPLDAYLWRFTHLAAVLAAGIALNAGGVMGAGDAKFLAAAAPFVHLGDLRFLMALFAATLLAAVIGHRAVRATPLVRLAPGWKSWSSGTRFPMGLALGGTLMLYLSAGALYGR</sequence>
<dbReference type="Pfam" id="PF01478">
    <property type="entry name" value="Peptidase_A24"/>
    <property type="match status" value="1"/>
</dbReference>
<proteinExistence type="predicted"/>
<feature type="transmembrane region" description="Helical" evidence="1">
    <location>
        <begin position="142"/>
        <end position="162"/>
    </location>
</feature>
<evidence type="ECO:0000313" key="4">
    <source>
        <dbReference type="Proteomes" id="UP000023430"/>
    </source>
</evidence>
<dbReference type="eggNOG" id="COG4960">
    <property type="taxonomic scope" value="Bacteria"/>
</dbReference>
<dbReference type="OrthoDB" id="7709484at2"/>
<feature type="transmembrane region" description="Helical" evidence="1">
    <location>
        <begin position="36"/>
        <end position="54"/>
    </location>
</feature>